<gene>
    <name evidence="1" type="ORF">KHQ06_16770</name>
</gene>
<accession>A0ABX8CXQ7</accession>
<protein>
    <recommendedName>
        <fullName evidence="3">PE domain-containing protein</fullName>
    </recommendedName>
</protein>
<evidence type="ECO:0000313" key="1">
    <source>
        <dbReference type="EMBL" id="QVI24269.1"/>
    </source>
</evidence>
<organism evidence="1 2">
    <name type="scientific">Nocardia tengchongensis</name>
    <dbReference type="NCBI Taxonomy" id="2055889"/>
    <lineage>
        <taxon>Bacteria</taxon>
        <taxon>Bacillati</taxon>
        <taxon>Actinomycetota</taxon>
        <taxon>Actinomycetes</taxon>
        <taxon>Mycobacteriales</taxon>
        <taxon>Nocardiaceae</taxon>
        <taxon>Nocardia</taxon>
    </lineage>
</organism>
<evidence type="ECO:0008006" key="3">
    <source>
        <dbReference type="Google" id="ProtNLM"/>
    </source>
</evidence>
<name>A0ABX8CXQ7_9NOCA</name>
<dbReference type="EMBL" id="CP074371">
    <property type="protein sequence ID" value="QVI24269.1"/>
    <property type="molecule type" value="Genomic_DNA"/>
</dbReference>
<dbReference type="Proteomes" id="UP000683310">
    <property type="component" value="Chromosome"/>
</dbReference>
<sequence length="113" mass="11528">MSPPPTVPLIICRAGEYSSAGEVFATIGTDAVDTHSGLLGVLRANTGMAGSDSIGHEWSTAYDQAATSALQASSQLAAAAAQVRDLIVVGAYNHQAGESAADHNNVDPLHRPS</sequence>
<reference evidence="1 2" key="1">
    <citation type="submission" date="2021-04" db="EMBL/GenBank/DDBJ databases">
        <title>Nocardia tengchongensis.</title>
        <authorList>
            <person name="Zhuang k."/>
            <person name="Ran Y."/>
            <person name="Li W."/>
        </authorList>
    </citation>
    <scope>NUCLEOTIDE SEQUENCE [LARGE SCALE GENOMIC DNA]</scope>
    <source>
        <strain evidence="1 2">CFH S0057</strain>
    </source>
</reference>
<proteinExistence type="predicted"/>
<evidence type="ECO:0000313" key="2">
    <source>
        <dbReference type="Proteomes" id="UP000683310"/>
    </source>
</evidence>
<keyword evidence="2" id="KW-1185">Reference proteome</keyword>